<dbReference type="PaxDb" id="39947-A0A0P0WKT2"/>
<sequence>MSGMVHADVLEIYSSLDQQTLANNIQIQYALQAARQPSQQSLHADVAETNSPFGHHFAANIIQRQLAPQVTTQPSNISLHGSYNHNLRIGSGGDFQIELFRPFSSHITSSDVISGALPKINMQAETMVDSILITPCPLRIEAHARESYDIDTVSKATRQSCQVYFDSAEQSSQCVQEMRLDEATNSNMLTAQQQPQRQLYRHLERHHKKIVASEAQALHGNVETPIRMNKAKEFPKIVRDHEACLLSFYHPAPIPSHVMNMLHWCFGIDMERKMPLPKRYPTQCYGTPRIVHQNGTLGFRRSYVDFPHRDDLKSLDNKELNVLLFQRKFSGLSKGNYLLFSHTTPCVSMQVATGKSLTGTWSSFDVGEVVQGNAGVVDGGGG</sequence>
<dbReference type="InParanoid" id="A0A0P0WKT2"/>
<dbReference type="EMBL" id="AP014961">
    <property type="protein sequence ID" value="BAS93395.1"/>
    <property type="molecule type" value="Genomic_DNA"/>
</dbReference>
<keyword evidence="2" id="KW-1185">Reference proteome</keyword>
<evidence type="ECO:0000313" key="1">
    <source>
        <dbReference type="EMBL" id="BAS93395.1"/>
    </source>
</evidence>
<reference evidence="2" key="1">
    <citation type="journal article" date="2005" name="Nature">
        <title>The map-based sequence of the rice genome.</title>
        <authorList>
            <consortium name="International rice genome sequencing project (IRGSP)"/>
            <person name="Matsumoto T."/>
            <person name="Wu J."/>
            <person name="Kanamori H."/>
            <person name="Katayose Y."/>
            <person name="Fujisawa M."/>
            <person name="Namiki N."/>
            <person name="Mizuno H."/>
            <person name="Yamamoto K."/>
            <person name="Antonio B.A."/>
            <person name="Baba T."/>
            <person name="Sakata K."/>
            <person name="Nagamura Y."/>
            <person name="Aoki H."/>
            <person name="Arikawa K."/>
            <person name="Arita K."/>
            <person name="Bito T."/>
            <person name="Chiden Y."/>
            <person name="Fujitsuka N."/>
            <person name="Fukunaka R."/>
            <person name="Hamada M."/>
            <person name="Harada C."/>
            <person name="Hayashi A."/>
            <person name="Hijishita S."/>
            <person name="Honda M."/>
            <person name="Hosokawa S."/>
            <person name="Ichikawa Y."/>
            <person name="Idonuma A."/>
            <person name="Iijima M."/>
            <person name="Ikeda M."/>
            <person name="Ikeno M."/>
            <person name="Ito K."/>
            <person name="Ito S."/>
            <person name="Ito T."/>
            <person name="Ito Y."/>
            <person name="Ito Y."/>
            <person name="Iwabuchi A."/>
            <person name="Kamiya K."/>
            <person name="Karasawa W."/>
            <person name="Kurita K."/>
            <person name="Katagiri S."/>
            <person name="Kikuta A."/>
            <person name="Kobayashi H."/>
            <person name="Kobayashi N."/>
            <person name="Machita K."/>
            <person name="Maehara T."/>
            <person name="Masukawa M."/>
            <person name="Mizubayashi T."/>
            <person name="Mukai Y."/>
            <person name="Nagasaki H."/>
            <person name="Nagata Y."/>
            <person name="Naito S."/>
            <person name="Nakashima M."/>
            <person name="Nakama Y."/>
            <person name="Nakamichi Y."/>
            <person name="Nakamura M."/>
            <person name="Meguro A."/>
            <person name="Negishi M."/>
            <person name="Ohta I."/>
            <person name="Ohta T."/>
            <person name="Okamoto M."/>
            <person name="Ono N."/>
            <person name="Saji S."/>
            <person name="Sakaguchi M."/>
            <person name="Sakai K."/>
            <person name="Shibata M."/>
            <person name="Shimokawa T."/>
            <person name="Song J."/>
            <person name="Takazaki Y."/>
            <person name="Terasawa K."/>
            <person name="Tsugane M."/>
            <person name="Tsuji K."/>
            <person name="Ueda S."/>
            <person name="Waki K."/>
            <person name="Yamagata H."/>
            <person name="Yamamoto M."/>
            <person name="Yamamoto S."/>
            <person name="Yamane H."/>
            <person name="Yoshiki S."/>
            <person name="Yoshihara R."/>
            <person name="Yukawa K."/>
            <person name="Zhong H."/>
            <person name="Yano M."/>
            <person name="Yuan Q."/>
            <person name="Ouyang S."/>
            <person name="Liu J."/>
            <person name="Jones K.M."/>
            <person name="Gansberger K."/>
            <person name="Moffat K."/>
            <person name="Hill J."/>
            <person name="Bera J."/>
            <person name="Fadrosh D."/>
            <person name="Jin S."/>
            <person name="Johri S."/>
            <person name="Kim M."/>
            <person name="Overton L."/>
            <person name="Reardon M."/>
            <person name="Tsitrin T."/>
            <person name="Vuong H."/>
            <person name="Weaver B."/>
            <person name="Ciecko A."/>
            <person name="Tallon L."/>
            <person name="Jackson J."/>
            <person name="Pai G."/>
            <person name="Aken S.V."/>
            <person name="Utterback T."/>
            <person name="Reidmuller S."/>
            <person name="Feldblyum T."/>
            <person name="Hsiao J."/>
            <person name="Zismann V."/>
            <person name="Iobst S."/>
            <person name="de Vazeille A.R."/>
            <person name="Buell C.R."/>
            <person name="Ying K."/>
            <person name="Li Y."/>
            <person name="Lu T."/>
            <person name="Huang Y."/>
            <person name="Zhao Q."/>
            <person name="Feng Q."/>
            <person name="Zhang L."/>
            <person name="Zhu J."/>
            <person name="Weng Q."/>
            <person name="Mu J."/>
            <person name="Lu Y."/>
            <person name="Fan D."/>
            <person name="Liu Y."/>
            <person name="Guan J."/>
            <person name="Zhang Y."/>
            <person name="Yu S."/>
            <person name="Liu X."/>
            <person name="Zhang Y."/>
            <person name="Hong G."/>
            <person name="Han B."/>
            <person name="Choisne N."/>
            <person name="Demange N."/>
            <person name="Orjeda G."/>
            <person name="Samain S."/>
            <person name="Cattolico L."/>
            <person name="Pelletier E."/>
            <person name="Couloux A."/>
            <person name="Segurens B."/>
            <person name="Wincker P."/>
            <person name="D'Hont A."/>
            <person name="Scarpelli C."/>
            <person name="Weissenbach J."/>
            <person name="Salanoubat M."/>
            <person name="Quetier F."/>
            <person name="Yu Y."/>
            <person name="Kim H.R."/>
            <person name="Rambo T."/>
            <person name="Currie J."/>
            <person name="Collura K."/>
            <person name="Luo M."/>
            <person name="Yang T."/>
            <person name="Ammiraju J.S.S."/>
            <person name="Engler F."/>
            <person name="Soderlund C."/>
            <person name="Wing R.A."/>
            <person name="Palmer L.E."/>
            <person name="de la Bastide M."/>
            <person name="Spiegel L."/>
            <person name="Nascimento L."/>
            <person name="Zutavern T."/>
            <person name="O'Shaughnessy A."/>
            <person name="Dike S."/>
            <person name="Dedhia N."/>
            <person name="Preston R."/>
            <person name="Balija V."/>
            <person name="McCombie W.R."/>
            <person name="Chow T."/>
            <person name="Chen H."/>
            <person name="Chung M."/>
            <person name="Chen C."/>
            <person name="Shaw J."/>
            <person name="Wu H."/>
            <person name="Hsiao K."/>
            <person name="Chao Y."/>
            <person name="Chu M."/>
            <person name="Cheng C."/>
            <person name="Hour A."/>
            <person name="Lee P."/>
            <person name="Lin S."/>
            <person name="Lin Y."/>
            <person name="Liou J."/>
            <person name="Liu S."/>
            <person name="Hsing Y."/>
            <person name="Raghuvanshi S."/>
            <person name="Mohanty A."/>
            <person name="Bharti A.K."/>
            <person name="Gaur A."/>
            <person name="Gupta V."/>
            <person name="Kumar D."/>
            <person name="Ravi V."/>
            <person name="Vij S."/>
            <person name="Kapur A."/>
            <person name="Khurana P."/>
            <person name="Khurana P."/>
            <person name="Khurana J.P."/>
            <person name="Tyagi A.K."/>
            <person name="Gaikwad K."/>
            <person name="Singh A."/>
            <person name="Dalal V."/>
            <person name="Srivastava S."/>
            <person name="Dixit A."/>
            <person name="Pal A.K."/>
            <person name="Ghazi I.A."/>
            <person name="Yadav M."/>
            <person name="Pandit A."/>
            <person name="Bhargava A."/>
            <person name="Sureshbabu K."/>
            <person name="Batra K."/>
            <person name="Sharma T.R."/>
            <person name="Mohapatra T."/>
            <person name="Singh N.K."/>
            <person name="Messing J."/>
            <person name="Nelson A.B."/>
            <person name="Fuks G."/>
            <person name="Kavchok S."/>
            <person name="Keizer G."/>
            <person name="Linton E."/>
            <person name="Llaca V."/>
            <person name="Song R."/>
            <person name="Tanyolac B."/>
            <person name="Young S."/>
            <person name="Ho-Il K."/>
            <person name="Hahn J.H."/>
            <person name="Sangsakoo G."/>
            <person name="Vanavichit A."/>
            <person name="de Mattos Luiz.A.T."/>
            <person name="Zimmer P.D."/>
            <person name="Malone G."/>
            <person name="Dellagostin O."/>
            <person name="de Oliveira A.C."/>
            <person name="Bevan M."/>
            <person name="Bancroft I."/>
            <person name="Minx P."/>
            <person name="Cordum H."/>
            <person name="Wilson R."/>
            <person name="Cheng Z."/>
            <person name="Jin W."/>
            <person name="Jiang J."/>
            <person name="Leong S.A."/>
            <person name="Iwama H."/>
            <person name="Gojobori T."/>
            <person name="Itoh T."/>
            <person name="Niimura Y."/>
            <person name="Fujii Y."/>
            <person name="Habara T."/>
            <person name="Sakai H."/>
            <person name="Sato Y."/>
            <person name="Wilson G."/>
            <person name="Kumar K."/>
            <person name="McCouch S."/>
            <person name="Juretic N."/>
            <person name="Hoen D."/>
            <person name="Wright S."/>
            <person name="Bruskiewich R."/>
            <person name="Bureau T."/>
            <person name="Miyao A."/>
            <person name="Hirochika H."/>
            <person name="Nishikawa T."/>
            <person name="Kadowaki K."/>
            <person name="Sugiura M."/>
            <person name="Burr B."/>
            <person name="Sasaki T."/>
        </authorList>
    </citation>
    <scope>NUCLEOTIDE SEQUENCE [LARGE SCALE GENOMIC DNA]</scope>
    <source>
        <strain evidence="2">cv. Nipponbare</strain>
    </source>
</reference>
<name>A0A0P0WKT2_ORYSJ</name>
<gene>
    <name evidence="1" type="ordered locus">Os05g0326651</name>
    <name evidence="1" type="ORF">OSNPB_050326651</name>
</gene>
<reference evidence="1 2" key="2">
    <citation type="journal article" date="2013" name="Plant Cell Physiol.">
        <title>Rice Annotation Project Database (RAP-DB): an integrative and interactive database for rice genomics.</title>
        <authorList>
            <person name="Sakai H."/>
            <person name="Lee S.S."/>
            <person name="Tanaka T."/>
            <person name="Numa H."/>
            <person name="Kim J."/>
            <person name="Kawahara Y."/>
            <person name="Wakimoto H."/>
            <person name="Yang C.C."/>
            <person name="Iwamoto M."/>
            <person name="Abe T."/>
            <person name="Yamada Y."/>
            <person name="Muto A."/>
            <person name="Inokuchi H."/>
            <person name="Ikemura T."/>
            <person name="Matsumoto T."/>
            <person name="Sasaki T."/>
            <person name="Itoh T."/>
        </authorList>
    </citation>
    <scope>NUCLEOTIDE SEQUENCE [LARGE SCALE GENOMIC DNA]</scope>
    <source>
        <strain evidence="2">cv. Nipponbare</strain>
    </source>
</reference>
<protein>
    <submittedName>
        <fullName evidence="1">Os05g0326651 protein</fullName>
    </submittedName>
</protein>
<dbReference type="Proteomes" id="UP000059680">
    <property type="component" value="Chromosome 5"/>
</dbReference>
<dbReference type="AlphaFoldDB" id="A0A0P0WKT2"/>
<evidence type="ECO:0000313" key="2">
    <source>
        <dbReference type="Proteomes" id="UP000059680"/>
    </source>
</evidence>
<dbReference type="STRING" id="39947.A0A0P0WKT2"/>
<accession>A0A0P0WKT2</accession>
<organism evidence="1 2">
    <name type="scientific">Oryza sativa subsp. japonica</name>
    <name type="common">Rice</name>
    <dbReference type="NCBI Taxonomy" id="39947"/>
    <lineage>
        <taxon>Eukaryota</taxon>
        <taxon>Viridiplantae</taxon>
        <taxon>Streptophyta</taxon>
        <taxon>Embryophyta</taxon>
        <taxon>Tracheophyta</taxon>
        <taxon>Spermatophyta</taxon>
        <taxon>Magnoliopsida</taxon>
        <taxon>Liliopsida</taxon>
        <taxon>Poales</taxon>
        <taxon>Poaceae</taxon>
        <taxon>BOP clade</taxon>
        <taxon>Oryzoideae</taxon>
        <taxon>Oryzeae</taxon>
        <taxon>Oryzinae</taxon>
        <taxon>Oryza</taxon>
        <taxon>Oryza sativa</taxon>
    </lineage>
</organism>
<reference evidence="1 2" key="3">
    <citation type="journal article" date="2013" name="Rice">
        <title>Improvement of the Oryza sativa Nipponbare reference genome using next generation sequence and optical map data.</title>
        <authorList>
            <person name="Kawahara Y."/>
            <person name="de la Bastide M."/>
            <person name="Hamilton J.P."/>
            <person name="Kanamori H."/>
            <person name="McCombie W.R."/>
            <person name="Ouyang S."/>
            <person name="Schwartz D.C."/>
            <person name="Tanaka T."/>
            <person name="Wu J."/>
            <person name="Zhou S."/>
            <person name="Childs K.L."/>
            <person name="Davidson R.M."/>
            <person name="Lin H."/>
            <person name="Quesada-Ocampo L."/>
            <person name="Vaillancourt B."/>
            <person name="Sakai H."/>
            <person name="Lee S.S."/>
            <person name="Kim J."/>
            <person name="Numa H."/>
            <person name="Itoh T."/>
            <person name="Buell C.R."/>
            <person name="Matsumoto T."/>
        </authorList>
    </citation>
    <scope>NUCLEOTIDE SEQUENCE [LARGE SCALE GENOMIC DNA]</scope>
    <source>
        <strain evidence="2">cv. Nipponbare</strain>
    </source>
</reference>
<proteinExistence type="predicted"/>